<proteinExistence type="predicted"/>
<dbReference type="InterPro" id="IPR032675">
    <property type="entry name" value="LRR_dom_sf"/>
</dbReference>
<dbReference type="Gene3D" id="3.80.10.10">
    <property type="entry name" value="Ribonuclease Inhibitor"/>
    <property type="match status" value="1"/>
</dbReference>
<comment type="caution">
    <text evidence="1">The sequence shown here is derived from an EMBL/GenBank/DDBJ whole genome shotgun (WGS) entry which is preliminary data.</text>
</comment>
<dbReference type="SUPFAM" id="SSF52047">
    <property type="entry name" value="RNI-like"/>
    <property type="match status" value="1"/>
</dbReference>
<name>A0A0W1A1F4_9GAMM</name>
<evidence type="ECO:0000313" key="1">
    <source>
        <dbReference type="EMBL" id="KTD75201.1"/>
    </source>
</evidence>
<reference evidence="1 2" key="1">
    <citation type="submission" date="2015-11" db="EMBL/GenBank/DDBJ databases">
        <title>Genomic analysis of 38 Legionella species identifies large and diverse effector repertoires.</title>
        <authorList>
            <person name="Burstein D."/>
            <person name="Amaro F."/>
            <person name="Zusman T."/>
            <person name="Lifshitz Z."/>
            <person name="Cohen O."/>
            <person name="Gilbert J.A."/>
            <person name="Pupko T."/>
            <person name="Shuman H.A."/>
            <person name="Segal G."/>
        </authorList>
    </citation>
    <scope>NUCLEOTIDE SEQUENCE [LARGE SCALE GENOMIC DNA]</scope>
    <source>
        <strain evidence="1 2">ATCC 51914</strain>
    </source>
</reference>
<dbReference type="AlphaFoldDB" id="A0A0W1A1F4"/>
<protein>
    <submittedName>
        <fullName evidence="1">Uncharacterized protein</fullName>
    </submittedName>
</protein>
<accession>A0A0W1A1F4</accession>
<organism evidence="1 2">
    <name type="scientific">Legionella waltersii</name>
    <dbReference type="NCBI Taxonomy" id="66969"/>
    <lineage>
        <taxon>Bacteria</taxon>
        <taxon>Pseudomonadati</taxon>
        <taxon>Pseudomonadota</taxon>
        <taxon>Gammaproteobacteria</taxon>
        <taxon>Legionellales</taxon>
        <taxon>Legionellaceae</taxon>
        <taxon>Legionella</taxon>
    </lineage>
</organism>
<evidence type="ECO:0000313" key="2">
    <source>
        <dbReference type="Proteomes" id="UP000054729"/>
    </source>
</evidence>
<dbReference type="PATRIC" id="fig|66969.6.peg.3534"/>
<keyword evidence="2" id="KW-1185">Reference proteome</keyword>
<gene>
    <name evidence="1" type="ORF">Lwal_3242</name>
</gene>
<dbReference type="Proteomes" id="UP000054729">
    <property type="component" value="Unassembled WGS sequence"/>
</dbReference>
<dbReference type="EMBL" id="LNZB01000060">
    <property type="protein sequence ID" value="KTD75201.1"/>
    <property type="molecule type" value="Genomic_DNA"/>
</dbReference>
<dbReference type="RefSeq" id="WP_133141275.1">
    <property type="nucleotide sequence ID" value="NZ_CAAAIQ010000038.1"/>
</dbReference>
<sequence>MPIYSIDMLPKLRSNDPTVKELICSDVKGFKLKLQEVEDLARALQNNTNVETISFLGNPVNANAARLLAQFFTVNTRLK</sequence>